<keyword evidence="8" id="KW-0472">Membrane</keyword>
<keyword evidence="10" id="KW-1185">Reference proteome</keyword>
<dbReference type="PANTHER" id="PTHR21230:SF98">
    <property type="entry name" value="VESICLE TRANSPORT V-SNARE N-TERMINAL DOMAIN-CONTAINING PROTEIN"/>
    <property type="match status" value="1"/>
</dbReference>
<keyword evidence="7" id="KW-0175">Coiled coil</keyword>
<dbReference type="FunFam" id="1.20.5.110:FF:000002">
    <property type="entry name" value="Vesicle transport through interaction with t-SNAREsB"/>
    <property type="match status" value="1"/>
</dbReference>
<dbReference type="GO" id="GO:0016020">
    <property type="term" value="C:membrane"/>
    <property type="evidence" value="ECO:0007669"/>
    <property type="project" value="UniProtKB-SubCell"/>
</dbReference>
<organism evidence="9 10">
    <name type="scientific">Eruca vesicaria subsp. sativa</name>
    <name type="common">Garden rocket</name>
    <name type="synonym">Eruca sativa</name>
    <dbReference type="NCBI Taxonomy" id="29727"/>
    <lineage>
        <taxon>Eukaryota</taxon>
        <taxon>Viridiplantae</taxon>
        <taxon>Streptophyta</taxon>
        <taxon>Embryophyta</taxon>
        <taxon>Tracheophyta</taxon>
        <taxon>Spermatophyta</taxon>
        <taxon>Magnoliopsida</taxon>
        <taxon>eudicotyledons</taxon>
        <taxon>Gunneridae</taxon>
        <taxon>Pentapetalae</taxon>
        <taxon>rosids</taxon>
        <taxon>malvids</taxon>
        <taxon>Brassicales</taxon>
        <taxon>Brassicaceae</taxon>
        <taxon>Brassiceae</taxon>
        <taxon>Eruca</taxon>
    </lineage>
</organism>
<evidence type="ECO:0000256" key="2">
    <source>
        <dbReference type="ARBA" id="ARBA00006108"/>
    </source>
</evidence>
<evidence type="ECO:0000256" key="8">
    <source>
        <dbReference type="ARBA" id="ARBA00023136"/>
    </source>
</evidence>
<accession>A0ABC8KQ33</accession>
<reference evidence="9 10" key="1">
    <citation type="submission" date="2022-03" db="EMBL/GenBank/DDBJ databases">
        <authorList>
            <person name="Macdonald S."/>
            <person name="Ahmed S."/>
            <person name="Newling K."/>
        </authorList>
    </citation>
    <scope>NUCLEOTIDE SEQUENCE [LARGE SCALE GENOMIC DNA]</scope>
</reference>
<dbReference type="Pfam" id="PF12352">
    <property type="entry name" value="V-SNARE_C"/>
    <property type="match status" value="1"/>
</dbReference>
<evidence type="ECO:0000313" key="9">
    <source>
        <dbReference type="EMBL" id="CAH8359535.1"/>
    </source>
</evidence>
<keyword evidence="4" id="KW-0812">Transmembrane</keyword>
<comment type="subcellular location">
    <subcellularLocation>
        <location evidence="1">Membrane</location>
        <topology evidence="1">Single-pass type IV membrane protein</topology>
    </subcellularLocation>
</comment>
<name>A0ABC8KQ33_ERUVS</name>
<comment type="caution">
    <text evidence="9">The sequence shown here is derived from an EMBL/GenBank/DDBJ whole genome shotgun (WGS) entry which is preliminary data.</text>
</comment>
<evidence type="ECO:0000256" key="5">
    <source>
        <dbReference type="ARBA" id="ARBA00022927"/>
    </source>
</evidence>
<comment type="similarity">
    <text evidence="2">Belongs to the VTI1 family.</text>
</comment>
<evidence type="ECO:0000256" key="3">
    <source>
        <dbReference type="ARBA" id="ARBA00022448"/>
    </source>
</evidence>
<evidence type="ECO:0000256" key="1">
    <source>
        <dbReference type="ARBA" id="ARBA00004211"/>
    </source>
</evidence>
<dbReference type="GO" id="GO:0015031">
    <property type="term" value="P:protein transport"/>
    <property type="evidence" value="ECO:0007669"/>
    <property type="project" value="UniProtKB-KW"/>
</dbReference>
<evidence type="ECO:0000256" key="6">
    <source>
        <dbReference type="ARBA" id="ARBA00022989"/>
    </source>
</evidence>
<gene>
    <name evidence="9" type="ORF">ERUC_LOCUS25291</name>
</gene>
<dbReference type="Gene3D" id="1.20.5.110">
    <property type="match status" value="1"/>
</dbReference>
<sequence length="116" mass="13149">MEPGMADVYALPADQSGRFVMSMERIHQSSDRIRESRKLMLETEEVGISVVENLSQQTADPPSRSHLQLIRNFLGIVLLQGVDDAIDKSKKKLTIMSRRMTRNKSSVEWLSFSPLS</sequence>
<dbReference type="Proteomes" id="UP001642260">
    <property type="component" value="Unassembled WGS sequence"/>
</dbReference>
<protein>
    <submittedName>
        <fullName evidence="9">Uncharacterized protein</fullName>
    </submittedName>
</protein>
<keyword evidence="3" id="KW-0813">Transport</keyword>
<evidence type="ECO:0000256" key="4">
    <source>
        <dbReference type="ARBA" id="ARBA00022692"/>
    </source>
</evidence>
<proteinExistence type="inferred from homology"/>
<keyword evidence="6" id="KW-1133">Transmembrane helix</keyword>
<dbReference type="GO" id="GO:0005737">
    <property type="term" value="C:cytoplasm"/>
    <property type="evidence" value="ECO:0007669"/>
    <property type="project" value="UniProtKB-ARBA"/>
</dbReference>
<keyword evidence="5" id="KW-0653">Protein transport</keyword>
<dbReference type="SUPFAM" id="SSF58038">
    <property type="entry name" value="SNARE fusion complex"/>
    <property type="match status" value="1"/>
</dbReference>
<dbReference type="AlphaFoldDB" id="A0ABC8KQ33"/>
<evidence type="ECO:0000256" key="7">
    <source>
        <dbReference type="ARBA" id="ARBA00023054"/>
    </source>
</evidence>
<dbReference type="PANTHER" id="PTHR21230">
    <property type="entry name" value="VESICLE TRANSPORT V-SNARE PROTEIN VTI1-RELATED"/>
    <property type="match status" value="1"/>
</dbReference>
<dbReference type="EMBL" id="CAKOAT010265044">
    <property type="protein sequence ID" value="CAH8359535.1"/>
    <property type="molecule type" value="Genomic_DNA"/>
</dbReference>
<evidence type="ECO:0000313" key="10">
    <source>
        <dbReference type="Proteomes" id="UP001642260"/>
    </source>
</evidence>